<comment type="subcellular location">
    <subcellularLocation>
        <location evidence="1">Cell membrane</location>
        <topology evidence="1">Multi-pass membrane protein</topology>
    </subcellularLocation>
</comment>
<keyword evidence="3" id="KW-1003">Cell membrane</keyword>
<protein>
    <submittedName>
        <fullName evidence="8">LysE family translocator</fullName>
    </submittedName>
</protein>
<organism evidence="8 9">
    <name type="scientific">Photobacterium sanctipauli</name>
    <dbReference type="NCBI Taxonomy" id="1342794"/>
    <lineage>
        <taxon>Bacteria</taxon>
        <taxon>Pseudomonadati</taxon>
        <taxon>Pseudomonadota</taxon>
        <taxon>Gammaproteobacteria</taxon>
        <taxon>Vibrionales</taxon>
        <taxon>Vibrionaceae</taxon>
        <taxon>Photobacterium</taxon>
    </lineage>
</organism>
<dbReference type="OrthoDB" id="9804822at2"/>
<name>A0A2T3NN17_9GAMM</name>
<keyword evidence="4 7" id="KW-0812">Transmembrane</keyword>
<dbReference type="InterPro" id="IPR001123">
    <property type="entry name" value="LeuE-type"/>
</dbReference>
<evidence type="ECO:0000256" key="5">
    <source>
        <dbReference type="ARBA" id="ARBA00022989"/>
    </source>
</evidence>
<evidence type="ECO:0000313" key="8">
    <source>
        <dbReference type="EMBL" id="PSW16879.1"/>
    </source>
</evidence>
<evidence type="ECO:0000256" key="1">
    <source>
        <dbReference type="ARBA" id="ARBA00004651"/>
    </source>
</evidence>
<dbReference type="AlphaFoldDB" id="A0A2T3NN17"/>
<evidence type="ECO:0000256" key="4">
    <source>
        <dbReference type="ARBA" id="ARBA00022692"/>
    </source>
</evidence>
<dbReference type="PANTHER" id="PTHR30086">
    <property type="entry name" value="ARGININE EXPORTER PROTEIN ARGO"/>
    <property type="match status" value="1"/>
</dbReference>
<keyword evidence="9" id="KW-1185">Reference proteome</keyword>
<dbReference type="PANTHER" id="PTHR30086:SF14">
    <property type="entry name" value="HOMOSERINE_HOMOSERINE LACTONE EFFLUX PROTEIN"/>
    <property type="match status" value="1"/>
</dbReference>
<dbReference type="RefSeq" id="WP_036829977.1">
    <property type="nucleotide sequence ID" value="NZ_PYMA01000016.1"/>
</dbReference>
<sequence length="203" mass="21742">MPFETWLLYLVAVTGLAFAPGPNGLLALSHGALYGRKKVLATIFGGVSGFILIIALAMFGVGAAMQASSHALSILKWAGGLYLIYIGIQLWRSPTIDMNTATQATSKGAGSLFRQGFFAAISNPKVLLFFGAFLPQFMTSDSPIIPQFIILALTFAVVEFGVEYFVACMAYKLRPWLENKGKQFNRGCGSVFALLGASLPLSS</sequence>
<evidence type="ECO:0000256" key="7">
    <source>
        <dbReference type="SAM" id="Phobius"/>
    </source>
</evidence>
<dbReference type="Proteomes" id="UP000241771">
    <property type="component" value="Unassembled WGS sequence"/>
</dbReference>
<keyword evidence="6 7" id="KW-0472">Membrane</keyword>
<feature type="transmembrane region" description="Helical" evidence="7">
    <location>
        <begin position="71"/>
        <end position="91"/>
    </location>
</feature>
<evidence type="ECO:0000313" key="9">
    <source>
        <dbReference type="Proteomes" id="UP000241771"/>
    </source>
</evidence>
<accession>A0A2T3NN17</accession>
<proteinExistence type="inferred from homology"/>
<evidence type="ECO:0000256" key="3">
    <source>
        <dbReference type="ARBA" id="ARBA00022475"/>
    </source>
</evidence>
<feature type="transmembrane region" description="Helical" evidence="7">
    <location>
        <begin position="112"/>
        <end position="133"/>
    </location>
</feature>
<comment type="similarity">
    <text evidence="2">Belongs to the Rht family.</text>
</comment>
<evidence type="ECO:0000256" key="6">
    <source>
        <dbReference type="ARBA" id="ARBA00023136"/>
    </source>
</evidence>
<dbReference type="GO" id="GO:0005886">
    <property type="term" value="C:plasma membrane"/>
    <property type="evidence" value="ECO:0007669"/>
    <property type="project" value="UniProtKB-SubCell"/>
</dbReference>
<evidence type="ECO:0000256" key="2">
    <source>
        <dbReference type="ARBA" id="ARBA00007928"/>
    </source>
</evidence>
<gene>
    <name evidence="8" type="ORF">C9I98_20220</name>
</gene>
<keyword evidence="5 7" id="KW-1133">Transmembrane helix</keyword>
<dbReference type="PIRSF" id="PIRSF006324">
    <property type="entry name" value="LeuE"/>
    <property type="match status" value="1"/>
</dbReference>
<comment type="caution">
    <text evidence="8">The sequence shown here is derived from an EMBL/GenBank/DDBJ whole genome shotgun (WGS) entry which is preliminary data.</text>
</comment>
<reference evidence="8 9" key="1">
    <citation type="submission" date="2018-01" db="EMBL/GenBank/DDBJ databases">
        <title>Whole genome sequencing of Histamine producing bacteria.</title>
        <authorList>
            <person name="Butler K."/>
        </authorList>
    </citation>
    <scope>NUCLEOTIDE SEQUENCE [LARGE SCALE GENOMIC DNA]</scope>
    <source>
        <strain evidence="8 9">DSM 100436</strain>
    </source>
</reference>
<feature type="transmembrane region" description="Helical" evidence="7">
    <location>
        <begin position="40"/>
        <end position="65"/>
    </location>
</feature>
<feature type="transmembrane region" description="Helical" evidence="7">
    <location>
        <begin position="6"/>
        <end position="28"/>
    </location>
</feature>
<dbReference type="Pfam" id="PF01810">
    <property type="entry name" value="LysE"/>
    <property type="match status" value="1"/>
</dbReference>
<dbReference type="EMBL" id="PYMA01000016">
    <property type="protein sequence ID" value="PSW16879.1"/>
    <property type="molecule type" value="Genomic_DNA"/>
</dbReference>
<dbReference type="GO" id="GO:0042970">
    <property type="term" value="F:homoserine transmembrane transporter activity"/>
    <property type="evidence" value="ECO:0007669"/>
    <property type="project" value="TreeGrafter"/>
</dbReference>
<feature type="transmembrane region" description="Helical" evidence="7">
    <location>
        <begin position="145"/>
        <end position="171"/>
    </location>
</feature>